<proteinExistence type="predicted"/>
<dbReference type="EMBL" id="UZAH01025535">
    <property type="protein sequence ID" value="VDO65747.1"/>
    <property type="molecule type" value="Genomic_DNA"/>
</dbReference>
<evidence type="ECO:0000313" key="2">
    <source>
        <dbReference type="EMBL" id="VDO65747.1"/>
    </source>
</evidence>
<gene>
    <name evidence="2" type="ORF">HPBE_LOCUS5765</name>
</gene>
<dbReference type="AlphaFoldDB" id="A0A183FGI2"/>
<keyword evidence="3" id="KW-1185">Reference proteome</keyword>
<evidence type="ECO:0000313" key="4">
    <source>
        <dbReference type="WBParaSite" id="HPBE_0000576401-mRNA-1"/>
    </source>
</evidence>
<reference evidence="4" key="2">
    <citation type="submission" date="2019-09" db="UniProtKB">
        <authorList>
            <consortium name="WormBaseParasite"/>
        </authorList>
    </citation>
    <scope>IDENTIFICATION</scope>
</reference>
<accession>A0A3P7XZI4</accession>
<reference evidence="2 3" key="1">
    <citation type="submission" date="2018-11" db="EMBL/GenBank/DDBJ databases">
        <authorList>
            <consortium name="Pathogen Informatics"/>
        </authorList>
    </citation>
    <scope>NUCLEOTIDE SEQUENCE [LARGE SCALE GENOMIC DNA]</scope>
</reference>
<evidence type="ECO:0000313" key="3">
    <source>
        <dbReference type="Proteomes" id="UP000050761"/>
    </source>
</evidence>
<dbReference type="WBParaSite" id="HPBE_0000576401-mRNA-1">
    <property type="protein sequence ID" value="HPBE_0000576401-mRNA-1"/>
    <property type="gene ID" value="HPBE_0000576401"/>
</dbReference>
<evidence type="ECO:0000256" key="1">
    <source>
        <dbReference type="SAM" id="MobiDB-lite"/>
    </source>
</evidence>
<feature type="region of interest" description="Disordered" evidence="1">
    <location>
        <begin position="1"/>
        <end position="20"/>
    </location>
</feature>
<dbReference type="Proteomes" id="UP000050761">
    <property type="component" value="Unassembled WGS sequence"/>
</dbReference>
<name>A0A183FGI2_HELPZ</name>
<organism evidence="3 4">
    <name type="scientific">Heligmosomoides polygyrus</name>
    <name type="common">Parasitic roundworm</name>
    <dbReference type="NCBI Taxonomy" id="6339"/>
    <lineage>
        <taxon>Eukaryota</taxon>
        <taxon>Metazoa</taxon>
        <taxon>Ecdysozoa</taxon>
        <taxon>Nematoda</taxon>
        <taxon>Chromadorea</taxon>
        <taxon>Rhabditida</taxon>
        <taxon>Rhabditina</taxon>
        <taxon>Rhabditomorpha</taxon>
        <taxon>Strongyloidea</taxon>
        <taxon>Heligmosomidae</taxon>
        <taxon>Heligmosomoides</taxon>
    </lineage>
</organism>
<accession>A0A183FGI2</accession>
<protein>
    <submittedName>
        <fullName evidence="2 4">Uncharacterized protein</fullName>
    </submittedName>
</protein>
<sequence length="77" mass="8780">MEQNSKPVIRQRSMAMQVSSRPVRATKEFLILRRTTAAASPCKNSARHDSSALWRAIAGARYFSRRTNEVTVVSWAW</sequence>